<keyword evidence="3 7" id="KW-0997">Cell inner membrane</keyword>
<reference evidence="10 11" key="1">
    <citation type="submission" date="2017-04" db="EMBL/GenBank/DDBJ databases">
        <authorList>
            <person name="Afonso C.L."/>
            <person name="Miller P.J."/>
            <person name="Scott M.A."/>
            <person name="Spackman E."/>
            <person name="Goraichik I."/>
            <person name="Dimitrov K.M."/>
            <person name="Suarez D.L."/>
            <person name="Swayne D.E."/>
        </authorList>
    </citation>
    <scope>NUCLEOTIDE SEQUENCE [LARGE SCALE GENOMIC DNA]</scope>
    <source>
        <strain evidence="10 11">USBA 355</strain>
    </source>
</reference>
<dbReference type="GO" id="GO:0005886">
    <property type="term" value="C:plasma membrane"/>
    <property type="evidence" value="ECO:0007669"/>
    <property type="project" value="UniProtKB-SubCell"/>
</dbReference>
<feature type="transmembrane region" description="Helical" evidence="8">
    <location>
        <begin position="490"/>
        <end position="512"/>
    </location>
</feature>
<dbReference type="PANTHER" id="PTHR33362:SF7">
    <property type="entry name" value="SLL1103 PROTEIN"/>
    <property type="match status" value="1"/>
</dbReference>
<comment type="subcellular location">
    <subcellularLocation>
        <location evidence="1 7">Cell inner membrane</location>
        <topology evidence="1 7">Multi-pass membrane protein</topology>
    </subcellularLocation>
</comment>
<accession>A0A1Y6BU16</accession>
<feature type="transmembrane region" description="Helical" evidence="8">
    <location>
        <begin position="7"/>
        <end position="26"/>
    </location>
</feature>
<keyword evidence="11" id="KW-1185">Reference proteome</keyword>
<evidence type="ECO:0000256" key="2">
    <source>
        <dbReference type="ARBA" id="ARBA00022475"/>
    </source>
</evidence>
<feature type="transmembrane region" description="Helical" evidence="8">
    <location>
        <begin position="409"/>
        <end position="440"/>
    </location>
</feature>
<dbReference type="Proteomes" id="UP000192917">
    <property type="component" value="Unassembled WGS sequence"/>
</dbReference>
<keyword evidence="7" id="KW-0813">Transport</keyword>
<feature type="transmembrane region" description="Helical" evidence="8">
    <location>
        <begin position="452"/>
        <end position="478"/>
    </location>
</feature>
<feature type="domain" description="TRAP C4-dicarboxylate transport system permease DctM subunit" evidence="9">
    <location>
        <begin position="13"/>
        <end position="293"/>
    </location>
</feature>
<protein>
    <submittedName>
        <fullName evidence="10">TRAP transporter, DctM subunit</fullName>
    </submittedName>
</protein>
<dbReference type="InterPro" id="IPR004681">
    <property type="entry name" value="TRAP_DctM"/>
</dbReference>
<evidence type="ECO:0000256" key="6">
    <source>
        <dbReference type="ARBA" id="ARBA00023136"/>
    </source>
</evidence>
<dbReference type="InterPro" id="IPR010656">
    <property type="entry name" value="DctM"/>
</dbReference>
<evidence type="ECO:0000256" key="1">
    <source>
        <dbReference type="ARBA" id="ARBA00004429"/>
    </source>
</evidence>
<feature type="transmembrane region" description="Helical" evidence="8">
    <location>
        <begin position="145"/>
        <end position="169"/>
    </location>
</feature>
<keyword evidence="4 8" id="KW-0812">Transmembrane</keyword>
<dbReference type="EMBL" id="FWZX01000006">
    <property type="protein sequence ID" value="SMF18140.1"/>
    <property type="molecule type" value="Genomic_DNA"/>
</dbReference>
<feature type="transmembrane region" description="Helical" evidence="8">
    <location>
        <begin position="102"/>
        <end position="133"/>
    </location>
</feature>
<organism evidence="10 11">
    <name type="scientific">Tistlia consotensis USBA 355</name>
    <dbReference type="NCBI Taxonomy" id="560819"/>
    <lineage>
        <taxon>Bacteria</taxon>
        <taxon>Pseudomonadati</taxon>
        <taxon>Pseudomonadota</taxon>
        <taxon>Alphaproteobacteria</taxon>
        <taxon>Rhodospirillales</taxon>
        <taxon>Rhodovibrionaceae</taxon>
        <taxon>Tistlia</taxon>
    </lineage>
</organism>
<feature type="transmembrane region" description="Helical" evidence="8">
    <location>
        <begin position="364"/>
        <end position="389"/>
    </location>
</feature>
<evidence type="ECO:0000256" key="7">
    <source>
        <dbReference type="RuleBase" id="RU369079"/>
    </source>
</evidence>
<feature type="transmembrane region" description="Helical" evidence="8">
    <location>
        <begin position="276"/>
        <end position="292"/>
    </location>
</feature>
<feature type="transmembrane region" description="Helical" evidence="8">
    <location>
        <begin position="65"/>
        <end position="82"/>
    </location>
</feature>
<gene>
    <name evidence="10" type="ORF">SAMN05428998_106144</name>
</gene>
<keyword evidence="6 8" id="KW-0472">Membrane</keyword>
<dbReference type="STRING" id="560819.SAMN05428998_106144"/>
<sequence length="526" mass="55725">MQHGGLDLLMFLAACVVLLMGFPVAFSLGGVAILFGGVGWLLGHFDLSFFSAVPQRIFGTMTNEVLIAVPLFVFMGVMLERSKVAEELLENMGRMFGTLRGGLGISVSIVGMLLAASTGIVGATVVTMGLLSLPTMLRNGYDPKLACGSICAAGTLGQIIPPSIVLVLLGDVISNAYQQTQLSMGNFSPRTVSVGDLFAGALLPGLTLVGLYIVYQLFIAFMRPETSPALPPDLTREGKSRAQIIAQVAHALVPPVILIVAVLGSILAGIASPTEAAGVGAIGALMLAGLRLDERHGWSIYGAGLCLVGVLILTAFVDLRVTRDAIPTSDMIWIVVAALLCVGILYGILMSLWRVWRCGVLKEVMVGTANVSAMVFVILIGAAAFSLVFRGLGGEAMVHDFLTGMPGGAWGAILVVMLVMFFLGFFLDFIEITFVVVPLVAPALFRYGIDPVWLGVLIAMNLQTSFLTPPFGFALFYLRGVAPPEITTLQIYKGVVPFVLIQIAALFILAVFPQLATWLPTVVFGN</sequence>
<evidence type="ECO:0000256" key="4">
    <source>
        <dbReference type="ARBA" id="ARBA00022692"/>
    </source>
</evidence>
<evidence type="ECO:0000256" key="5">
    <source>
        <dbReference type="ARBA" id="ARBA00022989"/>
    </source>
</evidence>
<dbReference type="PANTHER" id="PTHR33362">
    <property type="entry name" value="SIALIC ACID TRAP TRANSPORTER PERMEASE PROTEIN SIAT-RELATED"/>
    <property type="match status" value="1"/>
</dbReference>
<keyword evidence="5 8" id="KW-1133">Transmembrane helix</keyword>
<comment type="function">
    <text evidence="7">Part of the tripartite ATP-independent periplasmic (TRAP) transport system.</text>
</comment>
<evidence type="ECO:0000313" key="10">
    <source>
        <dbReference type="EMBL" id="SMF18140.1"/>
    </source>
</evidence>
<feature type="transmembrane region" description="Helical" evidence="8">
    <location>
        <begin position="244"/>
        <end position="270"/>
    </location>
</feature>
<dbReference type="Pfam" id="PF06808">
    <property type="entry name" value="DctM"/>
    <property type="match status" value="2"/>
</dbReference>
<feature type="transmembrane region" description="Helical" evidence="8">
    <location>
        <begin position="299"/>
        <end position="319"/>
    </location>
</feature>
<feature type="transmembrane region" description="Helical" evidence="8">
    <location>
        <begin position="197"/>
        <end position="223"/>
    </location>
</feature>
<evidence type="ECO:0000256" key="8">
    <source>
        <dbReference type="SAM" id="Phobius"/>
    </source>
</evidence>
<dbReference type="AlphaFoldDB" id="A0A1Y6BU16"/>
<keyword evidence="2" id="KW-1003">Cell membrane</keyword>
<evidence type="ECO:0000313" key="11">
    <source>
        <dbReference type="Proteomes" id="UP000192917"/>
    </source>
</evidence>
<evidence type="ECO:0000256" key="3">
    <source>
        <dbReference type="ARBA" id="ARBA00022519"/>
    </source>
</evidence>
<name>A0A1Y6BU16_9PROT</name>
<proteinExistence type="predicted"/>
<evidence type="ECO:0000259" key="9">
    <source>
        <dbReference type="Pfam" id="PF06808"/>
    </source>
</evidence>
<feature type="transmembrane region" description="Helical" evidence="8">
    <location>
        <begin position="331"/>
        <end position="352"/>
    </location>
</feature>
<feature type="domain" description="TRAP C4-dicarboxylate transport system permease DctM subunit" evidence="9">
    <location>
        <begin position="341"/>
        <end position="515"/>
    </location>
</feature>
<dbReference type="GO" id="GO:0022857">
    <property type="term" value="F:transmembrane transporter activity"/>
    <property type="evidence" value="ECO:0007669"/>
    <property type="project" value="UniProtKB-UniRule"/>
</dbReference>